<comment type="caution">
    <text evidence="1">The sequence shown here is derived from an EMBL/GenBank/DDBJ whole genome shotgun (WGS) entry which is preliminary data.</text>
</comment>
<keyword evidence="2" id="KW-1185">Reference proteome</keyword>
<name>A0ABN7NWX2_TIMPD</name>
<sequence>MDKLQQLVNIVDARPVVKWCNLVVDKKYSVDSLKSSRLVVVEPGRTTRQGMASDVRGKDPPTTTRRLCMRGLPTM</sequence>
<dbReference type="EMBL" id="CAJPIN010009210">
    <property type="protein sequence ID" value="CAG2059327.1"/>
    <property type="molecule type" value="Genomic_DNA"/>
</dbReference>
<gene>
    <name evidence="1" type="ORF">TPAB3V08_LOCUS6291</name>
</gene>
<reference evidence="1" key="1">
    <citation type="submission" date="2021-03" db="EMBL/GenBank/DDBJ databases">
        <authorList>
            <person name="Tran Van P."/>
        </authorList>
    </citation>
    <scope>NUCLEOTIDE SEQUENCE</scope>
</reference>
<evidence type="ECO:0000313" key="1">
    <source>
        <dbReference type="EMBL" id="CAG2059327.1"/>
    </source>
</evidence>
<organism evidence="1 2">
    <name type="scientific">Timema podura</name>
    <name type="common">Walking stick</name>
    <dbReference type="NCBI Taxonomy" id="61482"/>
    <lineage>
        <taxon>Eukaryota</taxon>
        <taxon>Metazoa</taxon>
        <taxon>Ecdysozoa</taxon>
        <taxon>Arthropoda</taxon>
        <taxon>Hexapoda</taxon>
        <taxon>Insecta</taxon>
        <taxon>Pterygota</taxon>
        <taxon>Neoptera</taxon>
        <taxon>Polyneoptera</taxon>
        <taxon>Phasmatodea</taxon>
        <taxon>Timematodea</taxon>
        <taxon>Timematoidea</taxon>
        <taxon>Timematidae</taxon>
        <taxon>Timema</taxon>
    </lineage>
</organism>
<proteinExistence type="predicted"/>
<dbReference type="Proteomes" id="UP001153148">
    <property type="component" value="Unassembled WGS sequence"/>
</dbReference>
<accession>A0ABN7NWX2</accession>
<protein>
    <submittedName>
        <fullName evidence="1">Uncharacterized protein</fullName>
    </submittedName>
</protein>
<evidence type="ECO:0000313" key="2">
    <source>
        <dbReference type="Proteomes" id="UP001153148"/>
    </source>
</evidence>